<dbReference type="InterPro" id="IPR000160">
    <property type="entry name" value="GGDEF_dom"/>
</dbReference>
<dbReference type="GO" id="GO:0000160">
    <property type="term" value="P:phosphorelay signal transduction system"/>
    <property type="evidence" value="ECO:0007669"/>
    <property type="project" value="InterPro"/>
</dbReference>
<dbReference type="InterPro" id="IPR029787">
    <property type="entry name" value="Nucleotide_cyclase"/>
</dbReference>
<dbReference type="OrthoDB" id="9812260at2"/>
<feature type="modified residue" description="4-aspartylphosphate" evidence="2">
    <location>
        <position position="57"/>
    </location>
</feature>
<keyword evidence="1 2" id="KW-0597">Phosphoprotein</keyword>
<dbReference type="NCBIfam" id="TIGR00254">
    <property type="entry name" value="GGDEF"/>
    <property type="match status" value="1"/>
</dbReference>
<protein>
    <recommendedName>
        <fullName evidence="7">Diguanylate cyclase response regulator</fullName>
    </recommendedName>
</protein>
<dbReference type="EMBL" id="PVNP01000180">
    <property type="protein sequence ID" value="PRO72646.1"/>
    <property type="molecule type" value="Genomic_DNA"/>
</dbReference>
<dbReference type="Proteomes" id="UP000238949">
    <property type="component" value="Unassembled WGS sequence"/>
</dbReference>
<evidence type="ECO:0008006" key="7">
    <source>
        <dbReference type="Google" id="ProtNLM"/>
    </source>
</evidence>
<keyword evidence="6" id="KW-1185">Reference proteome</keyword>
<dbReference type="InterPro" id="IPR001789">
    <property type="entry name" value="Sig_transdc_resp-reg_receiver"/>
</dbReference>
<dbReference type="SMART" id="SM00448">
    <property type="entry name" value="REC"/>
    <property type="match status" value="1"/>
</dbReference>
<dbReference type="Pfam" id="PF00072">
    <property type="entry name" value="Response_reg"/>
    <property type="match status" value="1"/>
</dbReference>
<dbReference type="PROSITE" id="PS50887">
    <property type="entry name" value="GGDEF"/>
    <property type="match status" value="1"/>
</dbReference>
<dbReference type="PROSITE" id="PS50110">
    <property type="entry name" value="RESPONSE_REGULATORY"/>
    <property type="match status" value="1"/>
</dbReference>
<gene>
    <name evidence="5" type="ORF">C6Y40_15850</name>
</gene>
<evidence type="ECO:0000313" key="5">
    <source>
        <dbReference type="EMBL" id="PRO72646.1"/>
    </source>
</evidence>
<evidence type="ECO:0000259" key="4">
    <source>
        <dbReference type="PROSITE" id="PS50887"/>
    </source>
</evidence>
<dbReference type="Pfam" id="PF00990">
    <property type="entry name" value="GGDEF"/>
    <property type="match status" value="1"/>
</dbReference>
<dbReference type="Gene3D" id="3.40.50.2300">
    <property type="match status" value="1"/>
</dbReference>
<evidence type="ECO:0000259" key="3">
    <source>
        <dbReference type="PROSITE" id="PS50110"/>
    </source>
</evidence>
<dbReference type="SUPFAM" id="SSF52172">
    <property type="entry name" value="CheY-like"/>
    <property type="match status" value="1"/>
</dbReference>
<evidence type="ECO:0000256" key="2">
    <source>
        <dbReference type="PROSITE-ProRule" id="PRU00169"/>
    </source>
</evidence>
<dbReference type="InterPro" id="IPR043128">
    <property type="entry name" value="Rev_trsase/Diguanyl_cyclase"/>
</dbReference>
<comment type="caution">
    <text evidence="5">The sequence shown here is derived from an EMBL/GenBank/DDBJ whole genome shotgun (WGS) entry which is preliminary data.</text>
</comment>
<feature type="domain" description="GGDEF" evidence="4">
    <location>
        <begin position="167"/>
        <end position="302"/>
    </location>
</feature>
<dbReference type="InterPro" id="IPR050595">
    <property type="entry name" value="Bact_response_regulator"/>
</dbReference>
<organism evidence="5 6">
    <name type="scientific">Alteromonas alba</name>
    <dbReference type="NCBI Taxonomy" id="2079529"/>
    <lineage>
        <taxon>Bacteria</taxon>
        <taxon>Pseudomonadati</taxon>
        <taxon>Pseudomonadota</taxon>
        <taxon>Gammaproteobacteria</taxon>
        <taxon>Alteromonadales</taxon>
        <taxon>Alteromonadaceae</taxon>
        <taxon>Alteromonas/Salinimonas group</taxon>
        <taxon>Alteromonas</taxon>
    </lineage>
</organism>
<dbReference type="SUPFAM" id="SSF55073">
    <property type="entry name" value="Nucleotide cyclase"/>
    <property type="match status" value="1"/>
</dbReference>
<dbReference type="SMART" id="SM00267">
    <property type="entry name" value="GGDEF"/>
    <property type="match status" value="1"/>
</dbReference>
<dbReference type="PANTHER" id="PTHR44591">
    <property type="entry name" value="STRESS RESPONSE REGULATOR PROTEIN 1"/>
    <property type="match status" value="1"/>
</dbReference>
<accession>A0A2S9V852</accession>
<dbReference type="RefSeq" id="WP_105935404.1">
    <property type="nucleotide sequence ID" value="NZ_PVNP01000180.1"/>
</dbReference>
<sequence>MVKHIDQCSVLVVDDDEITRLMLIAVLSDICHCEAAGNAQEAFNFLAVHPVDLIVLDIQMPDMSGLEFCEKVRSNNNFVKIPILFITSSVERNIQEACWIAGGNDFVKKPVISNTLKQRAENLLKSKIIADFMFHTGYDDPLTGMKTEHYLMKEVSEHLQYCQINNQPFSMLLIKIAGIHDINEHQGFHQGNQAIQAVARVIEGQLNIPLAKCCRISGATFAISLPNVSEQQGLSFAGKINEAMGNYLFSSGTKLPLNIRFKSSIASCDGNSGYNMDELMGQCHASLAANPIGSYLKPGGAG</sequence>
<dbReference type="PANTHER" id="PTHR44591:SF3">
    <property type="entry name" value="RESPONSE REGULATORY DOMAIN-CONTAINING PROTEIN"/>
    <property type="match status" value="1"/>
</dbReference>
<evidence type="ECO:0000313" key="6">
    <source>
        <dbReference type="Proteomes" id="UP000238949"/>
    </source>
</evidence>
<dbReference type="AlphaFoldDB" id="A0A2S9V852"/>
<dbReference type="Gene3D" id="3.30.70.270">
    <property type="match status" value="1"/>
</dbReference>
<evidence type="ECO:0000256" key="1">
    <source>
        <dbReference type="ARBA" id="ARBA00022553"/>
    </source>
</evidence>
<dbReference type="CDD" id="cd01949">
    <property type="entry name" value="GGDEF"/>
    <property type="match status" value="1"/>
</dbReference>
<dbReference type="InterPro" id="IPR011006">
    <property type="entry name" value="CheY-like_superfamily"/>
</dbReference>
<feature type="domain" description="Response regulatory" evidence="3">
    <location>
        <begin position="9"/>
        <end position="124"/>
    </location>
</feature>
<name>A0A2S9V852_9ALTE</name>
<reference evidence="6" key="1">
    <citation type="journal article" date="2020" name="Int. J. Syst. Evol. Microbiol.">
        <title>Alteromonas alba sp. nov., a marine bacterium isolated from the seawater of the West Pacific Ocean.</title>
        <authorList>
            <person name="Sun C."/>
            <person name="Wu Y.-H."/>
            <person name="Xamxidin M."/>
            <person name="Cheng H."/>
            <person name="Xu X.-W."/>
        </authorList>
    </citation>
    <scope>NUCLEOTIDE SEQUENCE [LARGE SCALE GENOMIC DNA]</scope>
    <source>
        <strain evidence="6">190</strain>
    </source>
</reference>
<proteinExistence type="predicted"/>